<accession>A0A967B1S1</accession>
<proteinExistence type="predicted"/>
<comment type="caution">
    <text evidence="1">The sequence shown here is derived from an EMBL/GenBank/DDBJ whole genome shotgun (WGS) entry which is preliminary data.</text>
</comment>
<dbReference type="RefSeq" id="WP_166195962.1">
    <property type="nucleotide sequence ID" value="NZ_JAAOIV010000005.1"/>
</dbReference>
<gene>
    <name evidence="1" type="ORF">G9U51_08445</name>
</gene>
<evidence type="ECO:0000313" key="1">
    <source>
        <dbReference type="EMBL" id="NHN55805.1"/>
    </source>
</evidence>
<name>A0A967B1S1_9MICO</name>
<keyword evidence="2" id="KW-1185">Reference proteome</keyword>
<reference evidence="1" key="1">
    <citation type="submission" date="2020-03" db="EMBL/GenBank/DDBJ databases">
        <title>Draft sequencing of Calidifontibacter sp. DB0510.</title>
        <authorList>
            <person name="Kim D.-U."/>
        </authorList>
    </citation>
    <scope>NUCLEOTIDE SEQUENCE</scope>
    <source>
        <strain evidence="1">DB0510</strain>
    </source>
</reference>
<dbReference type="AlphaFoldDB" id="A0A967B1S1"/>
<organism evidence="1 2">
    <name type="scientific">Metallococcus carri</name>
    <dbReference type="NCBI Taxonomy" id="1656884"/>
    <lineage>
        <taxon>Bacteria</taxon>
        <taxon>Bacillati</taxon>
        <taxon>Actinomycetota</taxon>
        <taxon>Actinomycetes</taxon>
        <taxon>Micrococcales</taxon>
        <taxon>Dermacoccaceae</taxon>
        <taxon>Metallococcus</taxon>
    </lineage>
</organism>
<dbReference type="Proteomes" id="UP000744769">
    <property type="component" value="Unassembled WGS sequence"/>
</dbReference>
<dbReference type="EMBL" id="JAAOIV010000005">
    <property type="protein sequence ID" value="NHN55805.1"/>
    <property type="molecule type" value="Genomic_DNA"/>
</dbReference>
<protein>
    <submittedName>
        <fullName evidence="1">Uncharacterized protein</fullName>
    </submittedName>
</protein>
<sequence>MTTHPLSPLSPFGDVFTLEATADYLTQLYALEYAARSRITRIHRACRTVPPQDVAAALRASERLAVEREAFRARFFPRATRVVVGGDRVLVDGRLVFRDTGDRVVMSGSPAAAPANVIPFPTRT</sequence>
<evidence type="ECO:0000313" key="2">
    <source>
        <dbReference type="Proteomes" id="UP000744769"/>
    </source>
</evidence>